<feature type="coiled-coil region" evidence="1">
    <location>
        <begin position="318"/>
        <end position="352"/>
    </location>
</feature>
<evidence type="ECO:0000256" key="1">
    <source>
        <dbReference type="SAM" id="Coils"/>
    </source>
</evidence>
<feature type="region of interest" description="Disordered" evidence="2">
    <location>
        <begin position="1"/>
        <end position="123"/>
    </location>
</feature>
<evidence type="ECO:0000313" key="4">
    <source>
        <dbReference type="Proteomes" id="UP000070544"/>
    </source>
</evidence>
<dbReference type="STRING" id="1344416.A0A139AJI0"/>
<feature type="compositionally biased region" description="Low complexity" evidence="2">
    <location>
        <begin position="1"/>
        <end position="25"/>
    </location>
</feature>
<evidence type="ECO:0000313" key="3">
    <source>
        <dbReference type="EMBL" id="KXS16960.1"/>
    </source>
</evidence>
<protein>
    <submittedName>
        <fullName evidence="3">Uncharacterized protein</fullName>
    </submittedName>
</protein>
<keyword evidence="1" id="KW-0175">Coiled coil</keyword>
<organism evidence="3 4">
    <name type="scientific">Gonapodya prolifera (strain JEL478)</name>
    <name type="common">Monoblepharis prolifera</name>
    <dbReference type="NCBI Taxonomy" id="1344416"/>
    <lineage>
        <taxon>Eukaryota</taxon>
        <taxon>Fungi</taxon>
        <taxon>Fungi incertae sedis</taxon>
        <taxon>Chytridiomycota</taxon>
        <taxon>Chytridiomycota incertae sedis</taxon>
        <taxon>Monoblepharidomycetes</taxon>
        <taxon>Monoblepharidales</taxon>
        <taxon>Gonapodyaceae</taxon>
        <taxon>Gonapodya</taxon>
    </lineage>
</organism>
<feature type="compositionally biased region" description="Polar residues" evidence="2">
    <location>
        <begin position="113"/>
        <end position="123"/>
    </location>
</feature>
<name>A0A139AJI0_GONPJ</name>
<dbReference type="Proteomes" id="UP000070544">
    <property type="component" value="Unassembled WGS sequence"/>
</dbReference>
<reference evidence="3 4" key="1">
    <citation type="journal article" date="2015" name="Genome Biol. Evol.">
        <title>Phylogenomic analyses indicate that early fungi evolved digesting cell walls of algal ancestors of land plants.</title>
        <authorList>
            <person name="Chang Y."/>
            <person name="Wang S."/>
            <person name="Sekimoto S."/>
            <person name="Aerts A.L."/>
            <person name="Choi C."/>
            <person name="Clum A."/>
            <person name="LaButti K.M."/>
            <person name="Lindquist E.A."/>
            <person name="Yee Ngan C."/>
            <person name="Ohm R.A."/>
            <person name="Salamov A.A."/>
            <person name="Grigoriev I.V."/>
            <person name="Spatafora J.W."/>
            <person name="Berbee M.L."/>
        </authorList>
    </citation>
    <scope>NUCLEOTIDE SEQUENCE [LARGE SCALE GENOMIC DNA]</scope>
    <source>
        <strain evidence="3 4">JEL478</strain>
    </source>
</reference>
<sequence>MDSRSASATTLPLSSSTSSLTASTRRPTRVNMASSFPSAPERVIGRSTYEEHPPTSYFEEASREGTRQERHRSLSGLERAILSTKTLPTIPSESATIRSTRVPQAAPSREPSRTPNQASNDHIQSPQLASIHPDSLRIEHVPVLPTDRIIRLVSQSGDNLVVLPATAARSIKSLGSDGVNRNRADSNANVELTADVNNREDHSKPATAGSDIDHEDVFSVGELGDQVIDNAPSSTLPHAPLADNGFAERAGDGDEVFRASARTMSSAVTKISELSRAQGELHELAGILKAKNRALSLRERDLLDRERRLRVHEVGADASVEDERMKEMEDRQVELEKELMEYDKNVAVLAKENRRLLASAREMGEANRHLREQVSTLKLEVSSKDARIAELQKLVRQLREGIGRNQGASRRPTVKPVPDAAKLKPAVKTVIKVVERHVAEPRPIHNEGVSSETSR</sequence>
<evidence type="ECO:0000256" key="2">
    <source>
        <dbReference type="SAM" id="MobiDB-lite"/>
    </source>
</evidence>
<dbReference type="EMBL" id="KQ965749">
    <property type="protein sequence ID" value="KXS16960.1"/>
    <property type="molecule type" value="Genomic_DNA"/>
</dbReference>
<proteinExistence type="predicted"/>
<dbReference type="AlphaFoldDB" id="A0A139AJI0"/>
<gene>
    <name evidence="3" type="ORF">M427DRAFT_268293</name>
</gene>
<feature type="compositionally biased region" description="Polar residues" evidence="2">
    <location>
        <begin position="83"/>
        <end position="102"/>
    </location>
</feature>
<keyword evidence="4" id="KW-1185">Reference proteome</keyword>
<accession>A0A139AJI0</accession>
<dbReference type="OrthoDB" id="2161164at2759"/>
<feature type="compositionally biased region" description="Basic and acidic residues" evidence="2">
    <location>
        <begin position="60"/>
        <end position="72"/>
    </location>
</feature>